<dbReference type="AlphaFoldDB" id="A0AAV4ICQ5"/>
<accession>A0AAV4ICQ5</accession>
<feature type="compositionally biased region" description="Polar residues" evidence="1">
    <location>
        <begin position="26"/>
        <end position="37"/>
    </location>
</feature>
<proteinExistence type="predicted"/>
<keyword evidence="3" id="KW-1185">Reference proteome</keyword>
<sequence>MHDGWESNPQPPDHESDALTAEPRCFTNSTQFNPTNSVGLGEWKQIYKKKKKKEKKKNNNNNIAKVLSISEKSISNLLIISATIKIATTMTTTAKKTNPNNSSKGISKLHINSVTTLKQRQHQYLICNLSNNNNKNNKNNNSNIISRLFTISATVHPGLVNASRCS</sequence>
<comment type="caution">
    <text evidence="2">The sequence shown here is derived from an EMBL/GenBank/DDBJ whole genome shotgun (WGS) entry which is preliminary data.</text>
</comment>
<feature type="region of interest" description="Disordered" evidence="1">
    <location>
        <begin position="1"/>
        <end position="37"/>
    </location>
</feature>
<dbReference type="Proteomes" id="UP000762676">
    <property type="component" value="Unassembled WGS sequence"/>
</dbReference>
<evidence type="ECO:0000313" key="3">
    <source>
        <dbReference type="Proteomes" id="UP000762676"/>
    </source>
</evidence>
<protein>
    <submittedName>
        <fullName evidence="2">Uncharacterized protein</fullName>
    </submittedName>
</protein>
<organism evidence="2 3">
    <name type="scientific">Elysia marginata</name>
    <dbReference type="NCBI Taxonomy" id="1093978"/>
    <lineage>
        <taxon>Eukaryota</taxon>
        <taxon>Metazoa</taxon>
        <taxon>Spiralia</taxon>
        <taxon>Lophotrochozoa</taxon>
        <taxon>Mollusca</taxon>
        <taxon>Gastropoda</taxon>
        <taxon>Heterobranchia</taxon>
        <taxon>Euthyneura</taxon>
        <taxon>Panpulmonata</taxon>
        <taxon>Sacoglossa</taxon>
        <taxon>Placobranchoidea</taxon>
        <taxon>Plakobranchidae</taxon>
        <taxon>Elysia</taxon>
    </lineage>
</organism>
<gene>
    <name evidence="2" type="ORF">ElyMa_002984100</name>
</gene>
<dbReference type="EMBL" id="BMAT01006157">
    <property type="protein sequence ID" value="GFS07246.1"/>
    <property type="molecule type" value="Genomic_DNA"/>
</dbReference>
<reference evidence="2 3" key="1">
    <citation type="journal article" date="2021" name="Elife">
        <title>Chloroplast acquisition without the gene transfer in kleptoplastic sea slugs, Plakobranchus ocellatus.</title>
        <authorList>
            <person name="Maeda T."/>
            <person name="Takahashi S."/>
            <person name="Yoshida T."/>
            <person name="Shimamura S."/>
            <person name="Takaki Y."/>
            <person name="Nagai Y."/>
            <person name="Toyoda A."/>
            <person name="Suzuki Y."/>
            <person name="Arimoto A."/>
            <person name="Ishii H."/>
            <person name="Satoh N."/>
            <person name="Nishiyama T."/>
            <person name="Hasebe M."/>
            <person name="Maruyama T."/>
            <person name="Minagawa J."/>
            <person name="Obokata J."/>
            <person name="Shigenobu S."/>
        </authorList>
    </citation>
    <scope>NUCLEOTIDE SEQUENCE [LARGE SCALE GENOMIC DNA]</scope>
</reference>
<evidence type="ECO:0000256" key="1">
    <source>
        <dbReference type="SAM" id="MobiDB-lite"/>
    </source>
</evidence>
<name>A0AAV4ICQ5_9GAST</name>
<evidence type="ECO:0000313" key="2">
    <source>
        <dbReference type="EMBL" id="GFS07246.1"/>
    </source>
</evidence>